<feature type="domain" description="PcRGLX/YetA-like central beta-sandwich" evidence="3">
    <location>
        <begin position="347"/>
        <end position="479"/>
    </location>
</feature>
<gene>
    <name evidence="4" type="ORF">ACERK3_00075</name>
</gene>
<dbReference type="EMBL" id="JBGUBD010000001">
    <property type="protein sequence ID" value="MFA9476677.1"/>
    <property type="molecule type" value="Genomic_DNA"/>
</dbReference>
<dbReference type="Proteomes" id="UP001575105">
    <property type="component" value="Unassembled WGS sequence"/>
</dbReference>
<dbReference type="RefSeq" id="WP_425343607.1">
    <property type="nucleotide sequence ID" value="NZ_JBGUBD010000001.1"/>
</dbReference>
<dbReference type="InterPro" id="IPR045793">
    <property type="entry name" value="PcRGLX/YetA-like"/>
</dbReference>
<dbReference type="InterPro" id="IPR048330">
    <property type="entry name" value="PcRGLX/YetA_2nd"/>
</dbReference>
<feature type="signal peptide" evidence="1">
    <location>
        <begin position="1"/>
        <end position="21"/>
    </location>
</feature>
<proteinExistence type="predicted"/>
<evidence type="ECO:0000256" key="1">
    <source>
        <dbReference type="SAM" id="SignalP"/>
    </source>
</evidence>
<keyword evidence="1" id="KW-0732">Signal</keyword>
<dbReference type="PANTHER" id="PTHR40081">
    <property type="entry name" value="CONCANAVALIN A-LIKE LECTIN/GLUCANASE"/>
    <property type="match status" value="1"/>
</dbReference>
<keyword evidence="5" id="KW-1185">Reference proteome</keyword>
<protein>
    <submittedName>
        <fullName evidence="4">Uncharacterized protein</fullName>
    </submittedName>
</protein>
<organism evidence="4 5">
    <name type="scientific">Natronomicrosphaera hydrolytica</name>
    <dbReference type="NCBI Taxonomy" id="3242702"/>
    <lineage>
        <taxon>Bacteria</taxon>
        <taxon>Pseudomonadati</taxon>
        <taxon>Planctomycetota</taxon>
        <taxon>Phycisphaerae</taxon>
        <taxon>Phycisphaerales</taxon>
        <taxon>Phycisphaeraceae</taxon>
        <taxon>Natronomicrosphaera</taxon>
    </lineage>
</organism>
<evidence type="ECO:0000259" key="2">
    <source>
        <dbReference type="Pfam" id="PF19501"/>
    </source>
</evidence>
<dbReference type="Pfam" id="PF21345">
    <property type="entry name" value="PcRGLX_2nd"/>
    <property type="match status" value="1"/>
</dbReference>
<comment type="caution">
    <text evidence="4">The sequence shown here is derived from an EMBL/GenBank/DDBJ whole genome shotgun (WGS) entry which is preliminary data.</text>
</comment>
<dbReference type="PANTHER" id="PTHR40081:SF1">
    <property type="entry name" value="TAT PATHWAY SIGNAL SEQUENCE DOMAIN PROTEIN"/>
    <property type="match status" value="1"/>
</dbReference>
<evidence type="ECO:0000313" key="4">
    <source>
        <dbReference type="EMBL" id="MFA9476677.1"/>
    </source>
</evidence>
<accession>A0ABV4TZZ0</accession>
<evidence type="ECO:0000313" key="5">
    <source>
        <dbReference type="Proteomes" id="UP001575105"/>
    </source>
</evidence>
<name>A0ABV4TZZ0_9BACT</name>
<feature type="domain" description="PcRGLX/YetA-like N-terminal RIFT barrel" evidence="2">
    <location>
        <begin position="267"/>
        <end position="308"/>
    </location>
</feature>
<sequence>MFHYFGRAFVVIVSLTLLSYAGMTADAFGAESVSGRNMLPNASFEYADVVREVYPTIGEYRHDASVSWVLDADEAWHGEQSLRMEGRRPYVWQVLNRRALESVFSVHLKGSRAGQEVELGIENVRVGNETGVWVLGRTTKTVTLDEQWQRHAVASEVTSEEIEAAWAYTGEMGPDLFRVWVRPKSEDALWVDAAQLERDRTQPSAFNPERTDNALHRSHDHVRQHTFIEGPVESPTGEGGESRRGVVAMVVRESAGLARVNEPVWGGVPFPRGELFDAQLVKVVDAAGTRVPVQTRVLDRWHRDGSVRALLIDLQATVDADDTQTYELHYGEAGGASDNQLAHDDGEVIRIDTDVMSLAVRKDRFDGVAVEHRDGRRLTGDVELFGSEVVALDGTPYRSAWGPPAEVRIESNGPKRAVIYIRGEHYRQDGQATLLEYELRLHAFKGKAYVEIEHTFENAEPQLSTAIRSHGLHLPVFHDGEGRVPVRFGLLNGEVLEATATAEAPAALTQVRNYFGEGGDVVLLDREHDTDLHKGQRAAGWVQAGGVSMAVEDFWQLNPKAIEVAPGRLSVYHWPTRHVRYVDLPFGMSNTMRFVYAPFAAQADHGERDQMPAVRLTTDAGDTRTTMPLLLQPDAQWMADSGVFGGKYLTRDAAMHAYPGYERRLEQLFAGLKHDREVVGLTGMWDYGDFGTPHGWMNNETTIARNLWWQYLRTGDPALYRRAWIKTRHYRDVDILYAAPGVRMVHHHAGAYHISTIHHTGHYWITGVIWHYLLTGDERSYRVAMESGTNLMTRYRGVREWRALSRPLYHLAELYELTGLHSFRHAFETLYTSDSPWPSDEYAGGKLVMALHNWYEMTGDEAVRQRLVEHAREVLADRRQRRVDGSRSNAYYQAMAHAAEAADDAEFIEASMEHLVWQLVSLHGFDHNAVRIAPFLRTAQRFGVSADPLMPDYTFDLAPLTGRRAGSFRLQQPNPDGEPIELKIYYTRNFRIERRDDDNERGDAIAYRIRRPDGSELAAGKLTGRDYDALRVTDDGQAGNYDITIEVFNDAMGEVSVNMPGLRVAAHRSFDTRRDRGGSVVHQYLLRAPRDRDAIEMTLDWPDRESRFAASAAGVWLEDLDGNVIAAQRWGTPVGTIFDAEGQIVPTTVDRWKFPIPETHRGQLLRLTYFPLKWMPWQVHGLDEPWLGRSREAFE</sequence>
<dbReference type="Pfam" id="PF19501">
    <property type="entry name" value="PcRGLX_1st"/>
    <property type="match status" value="1"/>
</dbReference>
<dbReference type="InterPro" id="IPR048329">
    <property type="entry name" value="PcRGLX_1st"/>
</dbReference>
<evidence type="ECO:0000259" key="3">
    <source>
        <dbReference type="Pfam" id="PF21345"/>
    </source>
</evidence>
<reference evidence="4 5" key="1">
    <citation type="submission" date="2024-08" db="EMBL/GenBank/DDBJ databases">
        <title>Whole-genome sequencing of halo(alkali)philic microorganisms from hypersaline lakes.</title>
        <authorList>
            <person name="Sorokin D.Y."/>
            <person name="Merkel A.Y."/>
            <person name="Messina E."/>
            <person name="Yakimov M."/>
        </authorList>
    </citation>
    <scope>NUCLEOTIDE SEQUENCE [LARGE SCALE GENOMIC DNA]</scope>
    <source>
        <strain evidence="4 5">AB-hyl4</strain>
    </source>
</reference>
<feature type="chain" id="PRO_5047459038" evidence="1">
    <location>
        <begin position="22"/>
        <end position="1195"/>
    </location>
</feature>